<dbReference type="OrthoDB" id="9795573at2"/>
<organism evidence="8 9">
    <name type="scientific">Faucicola atlantae</name>
    <dbReference type="NCBI Taxonomy" id="34059"/>
    <lineage>
        <taxon>Bacteria</taxon>
        <taxon>Pseudomonadati</taxon>
        <taxon>Pseudomonadota</taxon>
        <taxon>Gammaproteobacteria</taxon>
        <taxon>Moraxellales</taxon>
        <taxon>Moraxellaceae</taxon>
        <taxon>Faucicola</taxon>
    </lineage>
</organism>
<sequence length="409" mass="47040">MNRKDIKKRPLSDTVIANLEAEPTLYREKDSQNLYLQVKPTGAKSWVMRYKKGDGKWGWHGLGAYPLVTGAKARQLYQEKLKELADGAEVLTVKQLAPNAKTFQTVAMEWYNEPTIQKLADKTKTKYLGILEKHIFPTMGSKDIATISRQSWLTFFRDMQQIKNPQTGEPILEQANRALQVCDRIYRFAVTESIAGVTGNPLDHLHERMEKHESKEMAHVSESELPALLNAIATIPSDITRLGVQLLSHLFLRPNEVLDGKWCEIDFDNRLWEIPKERMKKRRPHIVPLSSQVVAMLTELKAITGNDEMLFPTRSMTPTDRHARFRQALKRKGYDGKQTLHGFRHIASTKFNNFTDDDGKKFDERVIEFALSHKVQGVKGVYNKAEYLDDRAKLNQWYSDWLDSLQGKS</sequence>
<evidence type="ECO:0000259" key="7">
    <source>
        <dbReference type="PROSITE" id="PS51900"/>
    </source>
</evidence>
<dbReference type="PROSITE" id="PS51898">
    <property type="entry name" value="TYR_RECOMBINASE"/>
    <property type="match status" value="1"/>
</dbReference>
<dbReference type="Pfam" id="PF13356">
    <property type="entry name" value="Arm-DNA-bind_3"/>
    <property type="match status" value="1"/>
</dbReference>
<dbReference type="InterPro" id="IPR013762">
    <property type="entry name" value="Integrase-like_cat_sf"/>
</dbReference>
<dbReference type="InterPro" id="IPR038488">
    <property type="entry name" value="Integrase_DNA-bd_sf"/>
</dbReference>
<evidence type="ECO:0000256" key="5">
    <source>
        <dbReference type="PROSITE-ProRule" id="PRU01248"/>
    </source>
</evidence>
<feature type="domain" description="Tyr recombinase" evidence="6">
    <location>
        <begin position="215"/>
        <end position="395"/>
    </location>
</feature>
<dbReference type="InterPro" id="IPR002104">
    <property type="entry name" value="Integrase_catalytic"/>
</dbReference>
<dbReference type="InterPro" id="IPR053876">
    <property type="entry name" value="Phage_int_M"/>
</dbReference>
<dbReference type="InterPro" id="IPR044068">
    <property type="entry name" value="CB"/>
</dbReference>
<evidence type="ECO:0000259" key="6">
    <source>
        <dbReference type="PROSITE" id="PS51898"/>
    </source>
</evidence>
<reference evidence="8 9" key="1">
    <citation type="submission" date="2016-06" db="EMBL/GenBank/DDBJ databases">
        <title>Draft genome of Moraxella atlantae CCUG 66109.</title>
        <authorList>
            <person name="Salva-Serra F."/>
            <person name="Engstrom-Jakobsson H."/>
            <person name="Thorell K."/>
            <person name="Gonzales-Siles L."/>
            <person name="Karlsson R."/>
            <person name="Boulund F."/>
            <person name="Engstrand L."/>
            <person name="Kristiansson E."/>
            <person name="Moore E."/>
        </authorList>
    </citation>
    <scope>NUCLEOTIDE SEQUENCE [LARGE SCALE GENOMIC DNA]</scope>
    <source>
        <strain evidence="8 9">CCUG 66109</strain>
    </source>
</reference>
<dbReference type="RefSeq" id="WP_067236871.1">
    <property type="nucleotide sequence ID" value="NZ_LZMZ01000020.1"/>
</dbReference>
<dbReference type="InterPro" id="IPR050808">
    <property type="entry name" value="Phage_Integrase"/>
</dbReference>
<evidence type="ECO:0000256" key="4">
    <source>
        <dbReference type="ARBA" id="ARBA00023172"/>
    </source>
</evidence>
<dbReference type="InterPro" id="IPR011010">
    <property type="entry name" value="DNA_brk_join_enz"/>
</dbReference>
<dbReference type="Gene3D" id="1.10.150.130">
    <property type="match status" value="1"/>
</dbReference>
<comment type="caution">
    <text evidence="8">The sequence shown here is derived from an EMBL/GenBank/DDBJ whole genome shotgun (WGS) entry which is preliminary data.</text>
</comment>
<protein>
    <submittedName>
        <fullName evidence="8">Integrase</fullName>
    </submittedName>
</protein>
<dbReference type="GO" id="GO:0006310">
    <property type="term" value="P:DNA recombination"/>
    <property type="evidence" value="ECO:0007669"/>
    <property type="project" value="UniProtKB-KW"/>
</dbReference>
<dbReference type="InterPro" id="IPR010998">
    <property type="entry name" value="Integrase_recombinase_N"/>
</dbReference>
<dbReference type="STRING" id="34059.A9308_07015"/>
<dbReference type="CDD" id="cd00801">
    <property type="entry name" value="INT_P4_C"/>
    <property type="match status" value="1"/>
</dbReference>
<dbReference type="Pfam" id="PF00589">
    <property type="entry name" value="Phage_integrase"/>
    <property type="match status" value="1"/>
</dbReference>
<comment type="similarity">
    <text evidence="1">Belongs to the 'phage' integrase family.</text>
</comment>
<keyword evidence="4" id="KW-0233">DNA recombination</keyword>
<dbReference type="SUPFAM" id="SSF56349">
    <property type="entry name" value="DNA breaking-rejoining enzymes"/>
    <property type="match status" value="1"/>
</dbReference>
<evidence type="ECO:0000256" key="3">
    <source>
        <dbReference type="ARBA" id="ARBA00023125"/>
    </source>
</evidence>
<dbReference type="Proteomes" id="UP000092508">
    <property type="component" value="Unassembled WGS sequence"/>
</dbReference>
<dbReference type="PROSITE" id="PS51900">
    <property type="entry name" value="CB"/>
    <property type="match status" value="1"/>
</dbReference>
<dbReference type="GO" id="GO:0015074">
    <property type="term" value="P:DNA integration"/>
    <property type="evidence" value="ECO:0007669"/>
    <property type="project" value="UniProtKB-KW"/>
</dbReference>
<evidence type="ECO:0000256" key="2">
    <source>
        <dbReference type="ARBA" id="ARBA00022908"/>
    </source>
</evidence>
<evidence type="ECO:0000313" key="8">
    <source>
        <dbReference type="EMBL" id="OBX78165.1"/>
    </source>
</evidence>
<dbReference type="InterPro" id="IPR025166">
    <property type="entry name" value="Integrase_DNA_bind_dom"/>
</dbReference>
<dbReference type="Gene3D" id="3.30.160.390">
    <property type="entry name" value="Integrase, DNA-binding domain"/>
    <property type="match status" value="1"/>
</dbReference>
<name>A0A1B8QBU4_9GAMM</name>
<dbReference type="EMBL" id="LZMZ01000020">
    <property type="protein sequence ID" value="OBX78165.1"/>
    <property type="molecule type" value="Genomic_DNA"/>
</dbReference>
<dbReference type="PANTHER" id="PTHR30629">
    <property type="entry name" value="PROPHAGE INTEGRASE"/>
    <property type="match status" value="1"/>
</dbReference>
<dbReference type="GO" id="GO:0003677">
    <property type="term" value="F:DNA binding"/>
    <property type="evidence" value="ECO:0007669"/>
    <property type="project" value="UniProtKB-UniRule"/>
</dbReference>
<evidence type="ECO:0000313" key="9">
    <source>
        <dbReference type="Proteomes" id="UP000092508"/>
    </source>
</evidence>
<evidence type="ECO:0000256" key="1">
    <source>
        <dbReference type="ARBA" id="ARBA00008857"/>
    </source>
</evidence>
<keyword evidence="2" id="KW-0229">DNA integration</keyword>
<dbReference type="Pfam" id="PF22022">
    <property type="entry name" value="Phage_int_M"/>
    <property type="match status" value="1"/>
</dbReference>
<feature type="domain" description="Core-binding (CB)" evidence="7">
    <location>
        <begin position="101"/>
        <end position="190"/>
    </location>
</feature>
<keyword evidence="3 5" id="KW-0238">DNA-binding</keyword>
<gene>
    <name evidence="8" type="ORF">A9308_07015</name>
</gene>
<dbReference type="PANTHER" id="PTHR30629:SF2">
    <property type="entry name" value="PROPHAGE INTEGRASE INTS-RELATED"/>
    <property type="match status" value="1"/>
</dbReference>
<dbReference type="AlphaFoldDB" id="A0A1B8QBU4"/>
<dbReference type="Gene3D" id="1.10.443.10">
    <property type="entry name" value="Intergrase catalytic core"/>
    <property type="match status" value="1"/>
</dbReference>
<proteinExistence type="inferred from homology"/>
<accession>A0A1B8QBU4</accession>